<protein>
    <submittedName>
        <fullName evidence="8">Type IV secretory system conjugative DNA transfer family protein</fullName>
    </submittedName>
</protein>
<evidence type="ECO:0000256" key="2">
    <source>
        <dbReference type="ARBA" id="ARBA00008806"/>
    </source>
</evidence>
<keyword evidence="9" id="KW-1185">Reference proteome</keyword>
<feature type="transmembrane region" description="Helical" evidence="7">
    <location>
        <begin position="9"/>
        <end position="28"/>
    </location>
</feature>
<keyword evidence="5 7" id="KW-1133">Transmembrane helix</keyword>
<dbReference type="InterPro" id="IPR003688">
    <property type="entry name" value="TraG/VirD4"/>
</dbReference>
<dbReference type="PANTHER" id="PTHR37937">
    <property type="entry name" value="CONJUGATIVE TRANSFER: DNA TRANSPORT"/>
    <property type="match status" value="1"/>
</dbReference>
<proteinExistence type="inferred from homology"/>
<dbReference type="InterPro" id="IPR051539">
    <property type="entry name" value="T4SS-coupling_protein"/>
</dbReference>
<comment type="caution">
    <text evidence="8">The sequence shown here is derived from an EMBL/GenBank/DDBJ whole genome shotgun (WGS) entry which is preliminary data.</text>
</comment>
<evidence type="ECO:0000256" key="5">
    <source>
        <dbReference type="ARBA" id="ARBA00022989"/>
    </source>
</evidence>
<evidence type="ECO:0000313" key="8">
    <source>
        <dbReference type="EMBL" id="MFA9949259.1"/>
    </source>
</evidence>
<sequence>MLVDKIKNFLLSLLFGSMFTVVFAFAGLKLISARRNIPINHAANFAWQNSITNWPLDLQLAMAAALICGLIITTLLFWLLYNTKWTFQPRRIDDEESIKKLLSMSATKEEARVFAGKYNEKEMYVSTEDRGLVIGPPGTGKTVFLLNQILRAAEIGLSFAAIDIKPEIHKVISSGLVKNGYRVLKVNPAVDDPEADHWNPLADIDGETDISELCNSLLPINSPDEAPFVEAQRDWLKASVFHAKLQPGGSLPSAYQFLSSQPDFGKLLDVLIDSKSSTAAQIARRIKAGLSGNKPDPLILPGLSGCLRSLNYLSLPGVQSALGHSDFSIKEIGTSRPTALFLQFEESKLGALGPLLAFMATGLLTSLINTAGKRAAVAFFLDEIGNMPAVPGLAEKLNTIRSRQLPTWMYFQTTQQIERRYGKGALDVFFASSDAQLFFRLNDEKTRELVSRLIGTTEQVKTTQSTTREEGGRKTTISRTRERVAVIEPHALGQLKPGQVVCLYRGAAALGRATPHYVDFPEFKRS</sequence>
<evidence type="ECO:0000256" key="4">
    <source>
        <dbReference type="ARBA" id="ARBA00022692"/>
    </source>
</evidence>
<comment type="similarity">
    <text evidence="2">Belongs to the VirD4/TraG family.</text>
</comment>
<keyword evidence="4 7" id="KW-0812">Transmembrane</keyword>
<evidence type="ECO:0000256" key="7">
    <source>
        <dbReference type="SAM" id="Phobius"/>
    </source>
</evidence>
<dbReference type="SUPFAM" id="SSF52540">
    <property type="entry name" value="P-loop containing nucleoside triphosphate hydrolases"/>
    <property type="match status" value="1"/>
</dbReference>
<gene>
    <name evidence="8" type="ORF">ABCS64_02760</name>
</gene>
<name>A0ABV4UED7_9RHOO</name>
<evidence type="ECO:0000313" key="9">
    <source>
        <dbReference type="Proteomes" id="UP001574673"/>
    </source>
</evidence>
<evidence type="ECO:0000256" key="6">
    <source>
        <dbReference type="ARBA" id="ARBA00023136"/>
    </source>
</evidence>
<dbReference type="RefSeq" id="WP_418890404.1">
    <property type="nucleotide sequence ID" value="NZ_JBEUWX010000002.1"/>
</dbReference>
<dbReference type="Proteomes" id="UP001574673">
    <property type="component" value="Unassembled WGS sequence"/>
</dbReference>
<reference evidence="9" key="1">
    <citation type="submission" date="2024-06" db="EMBL/GenBank/DDBJ databases">
        <title>Radixoralia hellwigii gen. nov., sp nov., isolated from a root canal in the human oral cavity.</title>
        <authorList>
            <person name="Bartsch S."/>
            <person name="Wittmer A."/>
            <person name="Schulz A.-K."/>
            <person name="Neumann-Schaal M."/>
            <person name="Wolf J."/>
            <person name="Gronow S."/>
            <person name="Tennert C."/>
            <person name="Haecker G."/>
            <person name="Cieplik F."/>
            <person name="Al-Ahmad A."/>
        </authorList>
    </citation>
    <scope>NUCLEOTIDE SEQUENCE [LARGE SCALE GENOMIC DNA]</scope>
    <source>
        <strain evidence="9">Wk13</strain>
    </source>
</reference>
<dbReference type="CDD" id="cd01127">
    <property type="entry name" value="TrwB_TraG_TraD_VirD4"/>
    <property type="match status" value="1"/>
</dbReference>
<comment type="subcellular location">
    <subcellularLocation>
        <location evidence="1">Cell membrane</location>
        <topology evidence="1">Multi-pass membrane protein</topology>
    </subcellularLocation>
</comment>
<keyword evidence="6 7" id="KW-0472">Membrane</keyword>
<dbReference type="Gene3D" id="3.40.50.300">
    <property type="entry name" value="P-loop containing nucleotide triphosphate hydrolases"/>
    <property type="match status" value="1"/>
</dbReference>
<dbReference type="PANTHER" id="PTHR37937:SF1">
    <property type="entry name" value="CONJUGATIVE TRANSFER: DNA TRANSPORT"/>
    <property type="match status" value="1"/>
</dbReference>
<organism evidence="8 9">
    <name type="scientific">Dentiradicibacter hellwigii</name>
    <dbReference type="NCBI Taxonomy" id="3149053"/>
    <lineage>
        <taxon>Bacteria</taxon>
        <taxon>Pseudomonadati</taxon>
        <taxon>Pseudomonadota</taxon>
        <taxon>Betaproteobacteria</taxon>
        <taxon>Rhodocyclales</taxon>
        <taxon>Rhodocyclaceae</taxon>
        <taxon>Dentiradicibacter</taxon>
    </lineage>
</organism>
<accession>A0ABV4UED7</accession>
<keyword evidence="3" id="KW-1003">Cell membrane</keyword>
<feature type="transmembrane region" description="Helical" evidence="7">
    <location>
        <begin position="60"/>
        <end position="81"/>
    </location>
</feature>
<dbReference type="EMBL" id="JBEUWX010000002">
    <property type="protein sequence ID" value="MFA9949259.1"/>
    <property type="molecule type" value="Genomic_DNA"/>
</dbReference>
<dbReference type="Pfam" id="PF02534">
    <property type="entry name" value="T4SS-DNA_transf"/>
    <property type="match status" value="1"/>
</dbReference>
<dbReference type="InterPro" id="IPR027417">
    <property type="entry name" value="P-loop_NTPase"/>
</dbReference>
<evidence type="ECO:0000256" key="1">
    <source>
        <dbReference type="ARBA" id="ARBA00004651"/>
    </source>
</evidence>
<evidence type="ECO:0000256" key="3">
    <source>
        <dbReference type="ARBA" id="ARBA00022475"/>
    </source>
</evidence>